<evidence type="ECO:0000313" key="1">
    <source>
        <dbReference type="EMBL" id="TKC12237.1"/>
    </source>
</evidence>
<dbReference type="Proteomes" id="UP000309488">
    <property type="component" value="Unassembled WGS sequence"/>
</dbReference>
<organism evidence="1 2">
    <name type="scientific">Pedobacter polaris</name>
    <dbReference type="NCBI Taxonomy" id="2571273"/>
    <lineage>
        <taxon>Bacteria</taxon>
        <taxon>Pseudomonadati</taxon>
        <taxon>Bacteroidota</taxon>
        <taxon>Sphingobacteriia</taxon>
        <taxon>Sphingobacteriales</taxon>
        <taxon>Sphingobacteriaceae</taxon>
        <taxon>Pedobacter</taxon>
    </lineage>
</organism>
<dbReference type="RefSeq" id="WP_136838149.1">
    <property type="nucleotide sequence ID" value="NZ_SWBR01000001.1"/>
</dbReference>
<name>A0A4U1CSX7_9SPHI</name>
<dbReference type="AlphaFoldDB" id="A0A4U1CSX7"/>
<sequence length="448" mass="48547">MKKLFILFTVLIALASCKKSDIEVFDKKPEERLGQSIAEVRSALLSSPSGWIATLPTFAGGGYGFYMSFDENENVKMMGDLNITSIGTPATSTYRLKTVLGTELIFDTFNYISLLVDPTPSVFGGAAATGYKSDVEFRHNRSTTDSIFFTGKKYGQPLVLVKATASQKTLYEGGGYKTAIDKFKAFFTNTKNPYIEYTFGNSTLKVGMSLDFNNTLVTGKRINFSGILADGVSTAAGVAKFAFKLDGADILGGGLVFNGITFVKILWKDASTLAFYDKAGKEYIVKSNPIPLTPLYLLFKYNGTFKKISIGSSLPTGVNSKFNDVFQALVTRLGALSPKRTIVSISFTLTNSTTATLSVSPNNGTSTFVANATFNYSINNDVITLSNPVYDGNWTARGTEYDGVKNFFLSGPFKIDWVSSTDPANTISIGGLYQVADPTAYYYGSLSL</sequence>
<dbReference type="InterPro" id="IPR025396">
    <property type="entry name" value="DUF4302"/>
</dbReference>
<proteinExistence type="predicted"/>
<dbReference type="Pfam" id="PF14135">
    <property type="entry name" value="DUF4302"/>
    <property type="match status" value="1"/>
</dbReference>
<gene>
    <name evidence="1" type="ORF">FA048_01045</name>
</gene>
<keyword evidence="2" id="KW-1185">Reference proteome</keyword>
<dbReference type="EMBL" id="SWBR01000001">
    <property type="protein sequence ID" value="TKC12237.1"/>
    <property type="molecule type" value="Genomic_DNA"/>
</dbReference>
<accession>A0A4U1CSX7</accession>
<evidence type="ECO:0000313" key="2">
    <source>
        <dbReference type="Proteomes" id="UP000309488"/>
    </source>
</evidence>
<comment type="caution">
    <text evidence="1">The sequence shown here is derived from an EMBL/GenBank/DDBJ whole genome shotgun (WGS) entry which is preliminary data.</text>
</comment>
<protein>
    <submittedName>
        <fullName evidence="1">DUF4302 domain-containing protein</fullName>
    </submittedName>
</protein>
<dbReference type="PROSITE" id="PS51257">
    <property type="entry name" value="PROKAR_LIPOPROTEIN"/>
    <property type="match status" value="1"/>
</dbReference>
<reference evidence="1 2" key="1">
    <citation type="submission" date="2019-04" db="EMBL/GenBank/DDBJ databases">
        <title>Pedobacter sp. RP-3-22 sp. nov., isolated from Arctic soil.</title>
        <authorList>
            <person name="Dahal R.H."/>
            <person name="Kim D.-U."/>
        </authorList>
    </citation>
    <scope>NUCLEOTIDE SEQUENCE [LARGE SCALE GENOMIC DNA]</scope>
    <source>
        <strain evidence="1 2">RP-3-22</strain>
    </source>
</reference>
<dbReference type="OrthoDB" id="707849at2"/>